<protein>
    <submittedName>
        <fullName evidence="1">Uncharacterized protein</fullName>
    </submittedName>
</protein>
<dbReference type="Pfam" id="PF25595">
    <property type="entry name" value="Phage_TTP_16"/>
    <property type="match status" value="1"/>
</dbReference>
<reference evidence="1 2" key="1">
    <citation type="submission" date="2017-04" db="EMBL/GenBank/DDBJ databases">
        <title>Comparative genome analysis of Subtercola boreus.</title>
        <authorList>
            <person name="Cho Y.-J."/>
            <person name="Cho A."/>
            <person name="Kim O.-S."/>
            <person name="Lee J.-I."/>
        </authorList>
    </citation>
    <scope>NUCLEOTIDE SEQUENCE [LARGE SCALE GENOMIC DNA]</scope>
    <source>
        <strain evidence="1 2">P27479</strain>
    </source>
</reference>
<comment type="caution">
    <text evidence="1">The sequence shown here is derived from an EMBL/GenBank/DDBJ whole genome shotgun (WGS) entry which is preliminary data.</text>
</comment>
<organism evidence="1 2">
    <name type="scientific">Subtercola boreus</name>
    <dbReference type="NCBI Taxonomy" id="120213"/>
    <lineage>
        <taxon>Bacteria</taxon>
        <taxon>Bacillati</taxon>
        <taxon>Actinomycetota</taxon>
        <taxon>Actinomycetes</taxon>
        <taxon>Micrococcales</taxon>
        <taxon>Microbacteriaceae</taxon>
        <taxon>Subtercola</taxon>
    </lineage>
</organism>
<dbReference type="AlphaFoldDB" id="A0A3E0W0E2"/>
<dbReference type="RefSeq" id="WP_116410772.1">
    <property type="nucleotide sequence ID" value="NZ_NBXB01000017.1"/>
</dbReference>
<evidence type="ECO:0000313" key="2">
    <source>
        <dbReference type="Proteomes" id="UP000256541"/>
    </source>
</evidence>
<name>A0A3E0W0E2_9MICO</name>
<evidence type="ECO:0000313" key="1">
    <source>
        <dbReference type="EMBL" id="RFA15834.1"/>
    </source>
</evidence>
<dbReference type="Proteomes" id="UP000256541">
    <property type="component" value="Unassembled WGS sequence"/>
</dbReference>
<dbReference type="InterPro" id="IPR058009">
    <property type="entry name" value="TTP_Phage_16"/>
</dbReference>
<sequence>MALETVPLGKVSNGQALVLFVPTIANPAAPTIAELTAGTVKKITYSATGDGYKHTRAITKVRANRFTLAQEIQYDGTVVDDVTITYAYTNTAGDVVRLALTKGVSGFLVERWAVDNSVAIAAAQIVHVIPITASESIPDAPVKDQELTRTLVCNVSGTVLMDVAVAA</sequence>
<gene>
    <name evidence="1" type="ORF">B7R22_05350</name>
</gene>
<accession>A0A3E0W0E2</accession>
<dbReference type="EMBL" id="NBXB01000017">
    <property type="protein sequence ID" value="RFA15834.1"/>
    <property type="molecule type" value="Genomic_DNA"/>
</dbReference>
<proteinExistence type="predicted"/>
<dbReference type="OrthoDB" id="5072728at2"/>